<dbReference type="SMART" id="SM00866">
    <property type="entry name" value="UTRA"/>
    <property type="match status" value="1"/>
</dbReference>
<accession>A0AAU9D0N3</accession>
<dbReference type="InterPro" id="IPR050679">
    <property type="entry name" value="Bact_HTH_transcr_reg"/>
</dbReference>
<dbReference type="InterPro" id="IPR036390">
    <property type="entry name" value="WH_DNA-bd_sf"/>
</dbReference>
<dbReference type="PROSITE" id="PS50949">
    <property type="entry name" value="HTH_GNTR"/>
    <property type="match status" value="1"/>
</dbReference>
<reference evidence="5 6" key="1">
    <citation type="journal article" date="2023" name="Microbiol. Spectr.">
        <title>Symbiosis of Carpenter Bees with Uncharacterized Lactic Acid Bacteria Showing NAD Auxotrophy.</title>
        <authorList>
            <person name="Kawasaki S."/>
            <person name="Ozawa K."/>
            <person name="Mori T."/>
            <person name="Yamamoto A."/>
            <person name="Ito M."/>
            <person name="Ohkuma M."/>
            <person name="Sakamoto M."/>
            <person name="Matsutani M."/>
        </authorList>
    </citation>
    <scope>NUCLEOTIDE SEQUENCE [LARGE SCALE GENOMIC DNA]</scope>
    <source>
        <strain evidence="5 6">XA3</strain>
    </source>
</reference>
<dbReference type="Gene3D" id="1.10.10.10">
    <property type="entry name" value="Winged helix-like DNA-binding domain superfamily/Winged helix DNA-binding domain"/>
    <property type="match status" value="1"/>
</dbReference>
<name>A0AAU9D0N3_9LACO</name>
<keyword evidence="2" id="KW-0238">DNA-binding</keyword>
<dbReference type="Gene3D" id="3.40.1410.10">
    <property type="entry name" value="Chorismate lyase-like"/>
    <property type="match status" value="1"/>
</dbReference>
<dbReference type="PRINTS" id="PR00035">
    <property type="entry name" value="HTHGNTR"/>
</dbReference>
<dbReference type="SUPFAM" id="SSF46785">
    <property type="entry name" value="Winged helix' DNA-binding domain"/>
    <property type="match status" value="1"/>
</dbReference>
<protein>
    <submittedName>
        <fullName evidence="5">GntR family transcriptional regulator</fullName>
    </submittedName>
</protein>
<dbReference type="GO" id="GO:0045892">
    <property type="term" value="P:negative regulation of DNA-templated transcription"/>
    <property type="evidence" value="ECO:0007669"/>
    <property type="project" value="TreeGrafter"/>
</dbReference>
<keyword evidence="1" id="KW-0805">Transcription regulation</keyword>
<dbReference type="InterPro" id="IPR028978">
    <property type="entry name" value="Chorismate_lyase_/UTRA_dom_sf"/>
</dbReference>
<keyword evidence="3" id="KW-0804">Transcription</keyword>
<dbReference type="KEGG" id="xap:XA3_06920"/>
<dbReference type="CDD" id="cd07377">
    <property type="entry name" value="WHTH_GntR"/>
    <property type="match status" value="1"/>
</dbReference>
<dbReference type="GO" id="GO:0003677">
    <property type="term" value="F:DNA binding"/>
    <property type="evidence" value="ECO:0007669"/>
    <property type="project" value="UniProtKB-KW"/>
</dbReference>
<dbReference type="SMART" id="SM00345">
    <property type="entry name" value="HTH_GNTR"/>
    <property type="match status" value="1"/>
</dbReference>
<dbReference type="GO" id="GO:0003700">
    <property type="term" value="F:DNA-binding transcription factor activity"/>
    <property type="evidence" value="ECO:0007669"/>
    <property type="project" value="InterPro"/>
</dbReference>
<dbReference type="EMBL" id="AP026802">
    <property type="protein sequence ID" value="BDR58251.1"/>
    <property type="molecule type" value="Genomic_DNA"/>
</dbReference>
<feature type="domain" description="HTH gntR-type" evidence="4">
    <location>
        <begin position="4"/>
        <end position="72"/>
    </location>
</feature>
<dbReference type="PANTHER" id="PTHR44846">
    <property type="entry name" value="MANNOSYL-D-GLYCERATE TRANSPORT/METABOLISM SYSTEM REPRESSOR MNGR-RELATED"/>
    <property type="match status" value="1"/>
</dbReference>
<sequence>MKSGILYKEIASSIKKDLLNGKYPVGTLIPSENELETKFDVSKITIRNAIQLLETEGFLEKKQGIGTMVISDRLFNKLSKADSFTSILQKSGKKIEKEVLSIENIEPKEFADVNHRITKIERVYCLDGVPYIYFTHFILFTDHLSEFKNINQKSLYSVIKEMGENIGSFKDSFKAIHLDSKNKRILKTDLDLGIQRERCSYNSAGELIEFSRSIYLTDLNDYKIDYEI</sequence>
<dbReference type="AlphaFoldDB" id="A0AAU9D0N3"/>
<dbReference type="InterPro" id="IPR011663">
    <property type="entry name" value="UTRA"/>
</dbReference>
<dbReference type="InterPro" id="IPR000524">
    <property type="entry name" value="Tscrpt_reg_HTH_GntR"/>
</dbReference>
<gene>
    <name evidence="5" type="ORF">XA3_06920</name>
</gene>
<dbReference type="PANTHER" id="PTHR44846:SF1">
    <property type="entry name" value="MANNOSYL-D-GLYCERATE TRANSPORT_METABOLISM SYSTEM REPRESSOR MNGR-RELATED"/>
    <property type="match status" value="1"/>
</dbReference>
<organism evidence="5 6">
    <name type="scientific">Xylocopilactobacillus apicola</name>
    <dbReference type="NCBI Taxonomy" id="2932184"/>
    <lineage>
        <taxon>Bacteria</taxon>
        <taxon>Bacillati</taxon>
        <taxon>Bacillota</taxon>
        <taxon>Bacilli</taxon>
        <taxon>Lactobacillales</taxon>
        <taxon>Lactobacillaceae</taxon>
        <taxon>Xylocopilactobacillus</taxon>
    </lineage>
</organism>
<dbReference type="Pfam" id="PF00392">
    <property type="entry name" value="GntR"/>
    <property type="match status" value="1"/>
</dbReference>
<evidence type="ECO:0000256" key="2">
    <source>
        <dbReference type="ARBA" id="ARBA00023125"/>
    </source>
</evidence>
<evidence type="ECO:0000259" key="4">
    <source>
        <dbReference type="PROSITE" id="PS50949"/>
    </source>
</evidence>
<proteinExistence type="predicted"/>
<evidence type="ECO:0000313" key="5">
    <source>
        <dbReference type="EMBL" id="BDR58251.1"/>
    </source>
</evidence>
<dbReference type="Proteomes" id="UP001321861">
    <property type="component" value="Chromosome"/>
</dbReference>
<evidence type="ECO:0000256" key="3">
    <source>
        <dbReference type="ARBA" id="ARBA00023163"/>
    </source>
</evidence>
<dbReference type="InterPro" id="IPR036388">
    <property type="entry name" value="WH-like_DNA-bd_sf"/>
</dbReference>
<evidence type="ECO:0000256" key="1">
    <source>
        <dbReference type="ARBA" id="ARBA00023015"/>
    </source>
</evidence>
<evidence type="ECO:0000313" key="6">
    <source>
        <dbReference type="Proteomes" id="UP001321861"/>
    </source>
</evidence>
<dbReference type="RefSeq" id="WP_317636168.1">
    <property type="nucleotide sequence ID" value="NZ_AP026802.1"/>
</dbReference>
<keyword evidence="6" id="KW-1185">Reference proteome</keyword>
<dbReference type="Pfam" id="PF07702">
    <property type="entry name" value="UTRA"/>
    <property type="match status" value="1"/>
</dbReference>
<dbReference type="SUPFAM" id="SSF64288">
    <property type="entry name" value="Chorismate lyase-like"/>
    <property type="match status" value="1"/>
</dbReference>